<reference evidence="1" key="1">
    <citation type="submission" date="2020-01" db="EMBL/GenBank/DDBJ databases">
        <authorList>
            <person name="Meier V. D."/>
            <person name="Meier V D."/>
        </authorList>
    </citation>
    <scope>NUCLEOTIDE SEQUENCE</scope>
    <source>
        <strain evidence="1">HLG_WM_MAG_07</strain>
    </source>
</reference>
<evidence type="ECO:0000313" key="1">
    <source>
        <dbReference type="EMBL" id="CAA6812163.1"/>
    </source>
</evidence>
<organism evidence="1">
    <name type="scientific">uncultured Thiotrichaceae bacterium</name>
    <dbReference type="NCBI Taxonomy" id="298394"/>
    <lineage>
        <taxon>Bacteria</taxon>
        <taxon>Pseudomonadati</taxon>
        <taxon>Pseudomonadota</taxon>
        <taxon>Gammaproteobacteria</taxon>
        <taxon>Thiotrichales</taxon>
        <taxon>Thiotrichaceae</taxon>
        <taxon>environmental samples</taxon>
    </lineage>
</organism>
<dbReference type="AlphaFoldDB" id="A0A6S6TAM7"/>
<sequence length="273" mass="30883">MSKNFTAAIYLIIKPLIGLMIRNGVAFGDLLALIKKAYIEEVEQELLATNQKTTTSRIAIITGLTRKDVAALRKQHRPEVDQKASYNRAARVVSAWISDPDFCESLGQGKVLDMNEGSLSFEELVARHSGDMPYRALLDELIRTKTVDVSDEGKVTLLQSALVASKDEDEKYVMLGEDVAQLISSIKHNITQTDDKPRYQRKVCYDRVPKEHLEEFTELANHENQMLLIKLNNWLAQHDMDKQPLLKSEQPMKVGVGVYYFEEPSSVSEEKGQ</sequence>
<name>A0A6S6TAM7_9GAMM</name>
<dbReference type="Pfam" id="PF20112">
    <property type="entry name" value="DUF6502"/>
    <property type="match status" value="1"/>
</dbReference>
<accession>A0A6S6TAM7</accession>
<dbReference type="EMBL" id="CACVAY010000052">
    <property type="protein sequence ID" value="CAA6812163.1"/>
    <property type="molecule type" value="Genomic_DNA"/>
</dbReference>
<proteinExistence type="predicted"/>
<gene>
    <name evidence="1" type="ORF">HELGO_WM14406</name>
</gene>
<protein>
    <submittedName>
        <fullName evidence="1">Uncharacterized protein</fullName>
    </submittedName>
</protein>
<dbReference type="InterPro" id="IPR045445">
    <property type="entry name" value="DUF6502"/>
</dbReference>